<evidence type="ECO:0000313" key="2">
    <source>
        <dbReference type="EMBL" id="RPF43061.1"/>
    </source>
</evidence>
<dbReference type="EMBL" id="RKRE01000003">
    <property type="protein sequence ID" value="RPF43061.1"/>
    <property type="molecule type" value="Genomic_DNA"/>
</dbReference>
<protein>
    <submittedName>
        <fullName evidence="2">Spore coat associated protein JA (CotJA)</fullName>
    </submittedName>
</protein>
<evidence type="ECO:0000256" key="1">
    <source>
        <dbReference type="SAM" id="MobiDB-lite"/>
    </source>
</evidence>
<name>A0A3N5BG83_9THEO</name>
<dbReference type="RefSeq" id="WP_245963153.1">
    <property type="nucleotide sequence ID" value="NZ_DAITJO010000192.1"/>
</dbReference>
<sequence length="74" mass="8450">MNRNSRHNPTEATSRQLSAQPDMPARQYPCPELKLATAYVPPQPYGKQFKPDEALKKGTLWPDLYSPYPPPNPR</sequence>
<evidence type="ECO:0000313" key="3">
    <source>
        <dbReference type="Proteomes" id="UP000282654"/>
    </source>
</evidence>
<feature type="compositionally biased region" description="Polar residues" evidence="1">
    <location>
        <begin position="10"/>
        <end position="19"/>
    </location>
</feature>
<dbReference type="AlphaFoldDB" id="A0A3N5BG83"/>
<gene>
    <name evidence="2" type="ORF">EDD75_2180</name>
</gene>
<proteinExistence type="predicted"/>
<dbReference type="Pfam" id="PF11007">
    <property type="entry name" value="CotJA"/>
    <property type="match status" value="1"/>
</dbReference>
<organism evidence="2 3">
    <name type="scientific">Thermodesulfitimonas autotrophica</name>
    <dbReference type="NCBI Taxonomy" id="1894989"/>
    <lineage>
        <taxon>Bacteria</taxon>
        <taxon>Bacillati</taxon>
        <taxon>Bacillota</taxon>
        <taxon>Clostridia</taxon>
        <taxon>Thermoanaerobacterales</taxon>
        <taxon>Thermoanaerobacteraceae</taxon>
        <taxon>Thermodesulfitimonas</taxon>
    </lineage>
</organism>
<dbReference type="Proteomes" id="UP000282654">
    <property type="component" value="Unassembled WGS sequence"/>
</dbReference>
<keyword evidence="3" id="KW-1185">Reference proteome</keyword>
<comment type="caution">
    <text evidence="2">The sequence shown here is derived from an EMBL/GenBank/DDBJ whole genome shotgun (WGS) entry which is preliminary data.</text>
</comment>
<reference evidence="2 3" key="1">
    <citation type="submission" date="2018-11" db="EMBL/GenBank/DDBJ databases">
        <title>Genomic Encyclopedia of Type Strains, Phase IV (KMG-IV): sequencing the most valuable type-strain genomes for metagenomic binning, comparative biology and taxonomic classification.</title>
        <authorList>
            <person name="Goeker M."/>
        </authorList>
    </citation>
    <scope>NUCLEOTIDE SEQUENCE [LARGE SCALE GENOMIC DNA]</scope>
    <source>
        <strain evidence="2 3">DSM 102936</strain>
    </source>
</reference>
<dbReference type="InterPro" id="IPR020256">
    <property type="entry name" value="Spore_coat_CotJA"/>
</dbReference>
<feature type="region of interest" description="Disordered" evidence="1">
    <location>
        <begin position="1"/>
        <end position="27"/>
    </location>
</feature>
<accession>A0A3N5BG83</accession>